<reference evidence="2 3" key="1">
    <citation type="journal article" date="2010" name="J. Bacteriol.">
        <title>Biochemical characterization of a novel indole prenyltransferase from Streptomyces sp. SN-593.</title>
        <authorList>
            <person name="Takahashi S."/>
            <person name="Takagi H."/>
            <person name="Toyoda A."/>
            <person name="Uramoto M."/>
            <person name="Nogawa T."/>
            <person name="Ueki M."/>
            <person name="Sakaki Y."/>
            <person name="Osada H."/>
        </authorList>
    </citation>
    <scope>NUCLEOTIDE SEQUENCE [LARGE SCALE GENOMIC DNA]</scope>
    <source>
        <strain evidence="2 3">SN-593</strain>
    </source>
</reference>
<dbReference type="EMBL" id="AP018365">
    <property type="protein sequence ID" value="BBA95867.1"/>
    <property type="molecule type" value="Genomic_DNA"/>
</dbReference>
<evidence type="ECO:0000313" key="2">
    <source>
        <dbReference type="EMBL" id="BBA95867.1"/>
    </source>
</evidence>
<feature type="compositionally biased region" description="Low complexity" evidence="1">
    <location>
        <begin position="22"/>
        <end position="31"/>
    </location>
</feature>
<protein>
    <submittedName>
        <fullName evidence="2">Uncharacterized protein</fullName>
    </submittedName>
</protein>
<reference evidence="2 3" key="3">
    <citation type="journal article" date="2011" name="Nat. Chem. Biol.">
        <title>Reveromycin A biosynthesis uses RevG and RevJ for stereospecific spiroacetal formation.</title>
        <authorList>
            <person name="Takahashi S."/>
            <person name="Toyoda A."/>
            <person name="Sekiyama Y."/>
            <person name="Takagi H."/>
            <person name="Nogawa T."/>
            <person name="Uramoto M."/>
            <person name="Suzuki R."/>
            <person name="Koshino H."/>
            <person name="Kumano T."/>
            <person name="Panthee S."/>
            <person name="Dairi T."/>
            <person name="Ishikawa J."/>
            <person name="Ikeda H."/>
            <person name="Sakaki Y."/>
            <person name="Osada H."/>
        </authorList>
    </citation>
    <scope>NUCLEOTIDE SEQUENCE [LARGE SCALE GENOMIC DNA]</scope>
    <source>
        <strain evidence="2 3">SN-593</strain>
    </source>
</reference>
<evidence type="ECO:0000256" key="1">
    <source>
        <dbReference type="SAM" id="MobiDB-lite"/>
    </source>
</evidence>
<gene>
    <name evidence="2" type="ORF">RVR_902</name>
</gene>
<feature type="region of interest" description="Disordered" evidence="1">
    <location>
        <begin position="1"/>
        <end position="61"/>
    </location>
</feature>
<dbReference type="AlphaFoldDB" id="A0A7U3UNL5"/>
<organism evidence="2 3">
    <name type="scientific">Actinacidiphila reveromycinica</name>
    <dbReference type="NCBI Taxonomy" id="659352"/>
    <lineage>
        <taxon>Bacteria</taxon>
        <taxon>Bacillati</taxon>
        <taxon>Actinomycetota</taxon>
        <taxon>Actinomycetes</taxon>
        <taxon>Kitasatosporales</taxon>
        <taxon>Streptomycetaceae</taxon>
        <taxon>Actinacidiphila</taxon>
    </lineage>
</organism>
<reference evidence="2 3" key="4">
    <citation type="journal article" date="2020" name="Sci. Rep.">
        <title>beta-carboline chemical signals induce reveromycin production through a LuxR family regulator in Streptomyces sp. SN-593.</title>
        <authorList>
            <person name="Panthee S."/>
            <person name="Kito N."/>
            <person name="Hayashi T."/>
            <person name="Shimizu T."/>
            <person name="Ishikawa J."/>
            <person name="Hamamoto H."/>
            <person name="Osada H."/>
            <person name="Takahashi S."/>
        </authorList>
    </citation>
    <scope>NUCLEOTIDE SEQUENCE [LARGE SCALE GENOMIC DNA]</scope>
    <source>
        <strain evidence="2 3">SN-593</strain>
    </source>
</reference>
<dbReference type="RefSeq" id="WP_202232388.1">
    <property type="nucleotide sequence ID" value="NZ_AP018365.1"/>
</dbReference>
<evidence type="ECO:0000313" key="3">
    <source>
        <dbReference type="Proteomes" id="UP000595703"/>
    </source>
</evidence>
<keyword evidence="3" id="KW-1185">Reference proteome</keyword>
<dbReference type="Proteomes" id="UP000595703">
    <property type="component" value="Chromosome"/>
</dbReference>
<feature type="compositionally biased region" description="Basic and acidic residues" evidence="1">
    <location>
        <begin position="1"/>
        <end position="12"/>
    </location>
</feature>
<dbReference type="KEGG" id="arev:RVR_902"/>
<reference evidence="2 3" key="2">
    <citation type="journal article" date="2011" name="J. Antibiot.">
        <title>Furaquinocins I and J: novel polyketide isoprenoid hybrid compounds from Streptomyces reveromyceticus SN-593.</title>
        <authorList>
            <person name="Panthee S."/>
            <person name="Takahashi S."/>
            <person name="Takagi H."/>
            <person name="Nogawa T."/>
            <person name="Oowada E."/>
            <person name="Uramoto M."/>
            <person name="Osada H."/>
        </authorList>
    </citation>
    <scope>NUCLEOTIDE SEQUENCE [LARGE SCALE GENOMIC DNA]</scope>
    <source>
        <strain evidence="2 3">SN-593</strain>
    </source>
</reference>
<accession>A0A7U3UNL5</accession>
<proteinExistence type="predicted"/>
<name>A0A7U3UNL5_9ACTN</name>
<sequence>MSEASEREETPDRPGAGASAVPEPGAGTAAEPGGGRGRWSWGRRHPRGAAAGHDGHPVPTGLAASLVTSGGMLLAMVEDLRMRGGDTPDEVRPLADTFARHCAAKEATVRKVLERHGEGARVVARDRQEGELIQDILDRALTGRHPEETRRLTIDGALTQMYQYLFHERRDLVPALERALPADESETLSAAFEAINHG</sequence>